<dbReference type="PANTHER" id="PTHR39426">
    <property type="entry name" value="HOMOLOGY TO DEATH-ON-CURING PROTEIN OF PHAGE P1"/>
    <property type="match status" value="1"/>
</dbReference>
<organism evidence="2 3">
    <name type="scientific">Candidatus Iainarchaeum sp</name>
    <dbReference type="NCBI Taxonomy" id="3101447"/>
    <lineage>
        <taxon>Archaea</taxon>
        <taxon>Candidatus Iainarchaeota</taxon>
        <taxon>Candidatus Iainarchaeia</taxon>
        <taxon>Candidatus Iainarchaeales</taxon>
        <taxon>Candidatus Iainarchaeaceae</taxon>
        <taxon>Candidatus Iainarchaeum</taxon>
    </lineage>
</organism>
<dbReference type="PROSITE" id="PS51459">
    <property type="entry name" value="FIDO"/>
    <property type="match status" value="1"/>
</dbReference>
<dbReference type="SUPFAM" id="SSF140931">
    <property type="entry name" value="Fic-like"/>
    <property type="match status" value="1"/>
</dbReference>
<dbReference type="InterPro" id="IPR036597">
    <property type="entry name" value="Fido-like_dom_sf"/>
</dbReference>
<evidence type="ECO:0000259" key="1">
    <source>
        <dbReference type="PROSITE" id="PS51459"/>
    </source>
</evidence>
<dbReference type="InterPro" id="IPR003812">
    <property type="entry name" value="Fido"/>
</dbReference>
<evidence type="ECO:0000313" key="2">
    <source>
        <dbReference type="EMBL" id="MBS3057331.1"/>
    </source>
</evidence>
<dbReference type="AlphaFoldDB" id="A0A8T4KSJ9"/>
<evidence type="ECO:0000313" key="3">
    <source>
        <dbReference type="Proteomes" id="UP000677687"/>
    </source>
</evidence>
<dbReference type="Proteomes" id="UP000677687">
    <property type="component" value="Unassembled WGS sequence"/>
</dbReference>
<dbReference type="InterPro" id="IPR006440">
    <property type="entry name" value="Doc"/>
</dbReference>
<reference evidence="2" key="1">
    <citation type="submission" date="2021-03" db="EMBL/GenBank/DDBJ databases">
        <authorList>
            <person name="Jaffe A."/>
        </authorList>
    </citation>
    <scope>NUCLEOTIDE SEQUENCE</scope>
    <source>
        <strain evidence="2">RIFCSPHIGHO2_01_FULL_AR10_44_11</strain>
    </source>
</reference>
<protein>
    <submittedName>
        <fullName evidence="2">Type II toxin-antitoxin system death-on-curing family toxin</fullName>
    </submittedName>
</protein>
<dbReference type="NCBIfam" id="TIGR01550">
    <property type="entry name" value="DOC_P1"/>
    <property type="match status" value="1"/>
</dbReference>
<comment type="caution">
    <text evidence="2">The sequence shown here is derived from an EMBL/GenBank/DDBJ whole genome shotgun (WGS) entry which is preliminary data.</text>
</comment>
<dbReference type="GO" id="GO:0016301">
    <property type="term" value="F:kinase activity"/>
    <property type="evidence" value="ECO:0007669"/>
    <property type="project" value="InterPro"/>
</dbReference>
<proteinExistence type="predicted"/>
<dbReference type="Pfam" id="PF02661">
    <property type="entry name" value="Fic"/>
    <property type="match status" value="1"/>
</dbReference>
<sequence length="112" mass="13002">MIYNKVMESTYSVPIVRDSATIEFVLEKVKELFNKENGPLFWKAAFLIKEIVTKHPFLDGNKRAASAITDGFLKLNGKNLKLAMEDVSFLEEIDSKRLKLKIVHEWLLRRAY</sequence>
<accession>A0A8T4KSJ9</accession>
<gene>
    <name evidence="2" type="ORF">J4415_01765</name>
</gene>
<dbReference type="Gene3D" id="1.20.120.1870">
    <property type="entry name" value="Fic/DOC protein, Fido domain"/>
    <property type="match status" value="1"/>
</dbReference>
<reference evidence="2" key="2">
    <citation type="submission" date="2021-05" db="EMBL/GenBank/DDBJ databases">
        <title>Protein family content uncovers lineage relationships and bacterial pathway maintenance mechanisms in DPANN archaea.</title>
        <authorList>
            <person name="Castelle C.J."/>
            <person name="Meheust R."/>
            <person name="Jaffe A.L."/>
            <person name="Seitz K."/>
            <person name="Gong X."/>
            <person name="Baker B.J."/>
            <person name="Banfield J.F."/>
        </authorList>
    </citation>
    <scope>NUCLEOTIDE SEQUENCE</scope>
    <source>
        <strain evidence="2">RIFCSPHIGHO2_01_FULL_AR10_44_11</strain>
    </source>
</reference>
<feature type="domain" description="Fido" evidence="1">
    <location>
        <begin position="1"/>
        <end position="109"/>
    </location>
</feature>
<name>A0A8T4KSJ9_9ARCH</name>
<dbReference type="InterPro" id="IPR053737">
    <property type="entry name" value="Type_II_TA_Toxin"/>
</dbReference>
<dbReference type="EMBL" id="JAGVWD010000022">
    <property type="protein sequence ID" value="MBS3057331.1"/>
    <property type="molecule type" value="Genomic_DNA"/>
</dbReference>
<dbReference type="PANTHER" id="PTHR39426:SF1">
    <property type="entry name" value="HOMOLOGY TO DEATH-ON-CURING PROTEIN OF PHAGE P1"/>
    <property type="match status" value="1"/>
</dbReference>